<evidence type="ECO:0000256" key="4">
    <source>
        <dbReference type="ARBA" id="ARBA00005555"/>
    </source>
</evidence>
<dbReference type="InterPro" id="IPR017907">
    <property type="entry name" value="Znf_RING_CS"/>
</dbReference>
<feature type="coiled-coil region" evidence="15">
    <location>
        <begin position="305"/>
        <end position="335"/>
    </location>
</feature>
<dbReference type="EC" id="2.3.2.27" evidence="14"/>
<evidence type="ECO:0000256" key="16">
    <source>
        <dbReference type="SAM" id="MobiDB-lite"/>
    </source>
</evidence>
<comment type="catalytic activity">
    <reaction evidence="1 14">
        <text>S-ubiquitinyl-[E2 ubiquitin-conjugating enzyme]-L-cysteine + [acceptor protein]-L-lysine = [E2 ubiquitin-conjugating enzyme]-L-cysteine + N(6)-ubiquitinyl-[acceptor protein]-L-lysine.</text>
        <dbReference type="EC" id="2.3.2.27"/>
    </reaction>
</comment>
<dbReference type="AlphaFoldDB" id="A0AAV1W106"/>
<comment type="caution">
    <text evidence="18">The sequence shown here is derived from an EMBL/GenBank/DDBJ whole genome shotgun (WGS) entry which is preliminary data.</text>
</comment>
<keyword evidence="5 14" id="KW-0808">Transferase</keyword>
<evidence type="ECO:0000256" key="6">
    <source>
        <dbReference type="ARBA" id="ARBA00022723"/>
    </source>
</evidence>
<keyword evidence="19" id="KW-1185">Reference proteome</keyword>
<comment type="pathway">
    <text evidence="3 14">Protein modification; protein ubiquitination.</text>
</comment>
<feature type="region of interest" description="Disordered" evidence="16">
    <location>
        <begin position="1"/>
        <end position="40"/>
    </location>
</feature>
<dbReference type="Gene3D" id="3.30.40.10">
    <property type="entry name" value="Zinc/RING finger domain, C3HC4 (zinc finger)"/>
    <property type="match status" value="1"/>
</dbReference>
<evidence type="ECO:0000256" key="13">
    <source>
        <dbReference type="PROSITE-ProRule" id="PRU00175"/>
    </source>
</evidence>
<evidence type="ECO:0000256" key="1">
    <source>
        <dbReference type="ARBA" id="ARBA00000900"/>
    </source>
</evidence>
<evidence type="ECO:0000256" key="7">
    <source>
        <dbReference type="ARBA" id="ARBA00022771"/>
    </source>
</evidence>
<feature type="compositionally biased region" description="Basic and acidic residues" evidence="16">
    <location>
        <begin position="25"/>
        <end position="34"/>
    </location>
</feature>
<dbReference type="CDD" id="cd16499">
    <property type="entry name" value="RING-HC_Bre1-like"/>
    <property type="match status" value="1"/>
</dbReference>
<evidence type="ECO:0000256" key="14">
    <source>
        <dbReference type="RuleBase" id="RU365038"/>
    </source>
</evidence>
<evidence type="ECO:0000256" key="10">
    <source>
        <dbReference type="ARBA" id="ARBA00022853"/>
    </source>
</evidence>
<evidence type="ECO:0000256" key="5">
    <source>
        <dbReference type="ARBA" id="ARBA00022679"/>
    </source>
</evidence>
<accession>A0AAV1W106</accession>
<evidence type="ECO:0000313" key="18">
    <source>
        <dbReference type="EMBL" id="CAL0302908.1"/>
    </source>
</evidence>
<keyword evidence="6 14" id="KW-0479">Metal-binding</keyword>
<evidence type="ECO:0000256" key="8">
    <source>
        <dbReference type="ARBA" id="ARBA00022786"/>
    </source>
</evidence>
<feature type="compositionally biased region" description="Basic residues" evidence="16">
    <location>
        <begin position="12"/>
        <end position="22"/>
    </location>
</feature>
<keyword evidence="7 13" id="KW-0863">Zinc-finger</keyword>
<organism evidence="18 19">
    <name type="scientific">Lupinus luteus</name>
    <name type="common">European yellow lupine</name>
    <dbReference type="NCBI Taxonomy" id="3873"/>
    <lineage>
        <taxon>Eukaryota</taxon>
        <taxon>Viridiplantae</taxon>
        <taxon>Streptophyta</taxon>
        <taxon>Embryophyta</taxon>
        <taxon>Tracheophyta</taxon>
        <taxon>Spermatophyta</taxon>
        <taxon>Magnoliopsida</taxon>
        <taxon>eudicotyledons</taxon>
        <taxon>Gunneridae</taxon>
        <taxon>Pentapetalae</taxon>
        <taxon>rosids</taxon>
        <taxon>fabids</taxon>
        <taxon>Fabales</taxon>
        <taxon>Fabaceae</taxon>
        <taxon>Papilionoideae</taxon>
        <taxon>50 kb inversion clade</taxon>
        <taxon>genistoids sensu lato</taxon>
        <taxon>core genistoids</taxon>
        <taxon>Genisteae</taxon>
        <taxon>Lupinus</taxon>
    </lineage>
</organism>
<evidence type="ECO:0000313" key="19">
    <source>
        <dbReference type="Proteomes" id="UP001497480"/>
    </source>
</evidence>
<reference evidence="18 19" key="1">
    <citation type="submission" date="2024-03" db="EMBL/GenBank/DDBJ databases">
        <authorList>
            <person name="Martinez-Hernandez J."/>
        </authorList>
    </citation>
    <scope>NUCLEOTIDE SEQUENCE [LARGE SCALE GENOMIC DNA]</scope>
</reference>
<protein>
    <recommendedName>
        <fullName evidence="14">E3 ubiquitin protein ligase</fullName>
        <ecNumber evidence="14">2.3.2.27</ecNumber>
    </recommendedName>
</protein>
<dbReference type="InterPro" id="IPR013956">
    <property type="entry name" value="E3_ubiquit_lig_Bre1"/>
</dbReference>
<feature type="coiled-coil region" evidence="15">
    <location>
        <begin position="643"/>
        <end position="677"/>
    </location>
</feature>
<feature type="domain" description="RING-type" evidence="17">
    <location>
        <begin position="889"/>
        <end position="927"/>
    </location>
</feature>
<sequence>MAPIKVGAPIGWKKKQTRRKLPRGSLKDGNKDEQSVNSRVKSSATIKMKIIDGDTCTSRCATPDFFKKLYRKRRHFSSISPTTVAAPHKKLPILPISRDKTFDIAVLQFKNQKLTEKLETQKLEYTSLENKLSQLKLRQQPYDSTLAVVNKSWEQLNNDLELCSERTRESSCKLDSNFSSITGDGSSSTVQDDFLSRLLQTGATESSSAYNFATQMEENRKITTEKAKSSLKNIMTAINNLWCLKDGLHTSILKKLPGDVSCRQNLSIDLEEVRNLRSTFSELHLKHKSLASELLCHRDLAIKNKADLERLKGELESTVAELEDSNHSLATLKEEGEAAKGVVLPVLSVGSTQVASNKARDKQKDLHDMESNLKELLDQVSSRLAELKSLHEERIRILQQSCDLQNTLKNMKCITSSRAFQLVRDQIEKSKCRVLEYQALFEKLQVDKDNLAWREREWYIKNDIADIFQRSVAVSDSRVADLRTEIQKKIDERTMIEHKLEEEAREPGRTQVIAEFKSLVSSFPKEMESMETELSKYKESASDIHTLRADLASFDSIVERKVKECNVLSVMSAGQLAEINRLHAVVRDLRLIEREDNLFLEMYRYESIDSRNVLEAREAEYKARALIQMLTSSLDEHKLELQVKTAIEAEARSQQRLAAAEAEIVDMRQKLDASKREIFALSEVLKSKNKENEAYLSEVETIGQAYGEMQGQNQHLLQQITERDDYNIKLVLEGLRARQNLDSLVMEKRSIELAIQQANVSRSLYDTKAARIEDQLKFCSDQIHRLARDKLQSSVTSEFIQSKLFDVRRTSLQARDTLDEVQSKVSSSRVTRMELQVEHEKERFAKKRIEEELEAGRRKFSRLKAQNEGSSLIERLQHEVEEYREIVKCTICRDRTKQVVITKCFHLFCSQCVQAVAGSRHRKCPLCGASFGANDVKPVYM</sequence>
<name>A0AAV1W106_LUPLU</name>
<dbReference type="SUPFAM" id="SSF57850">
    <property type="entry name" value="RING/U-box"/>
    <property type="match status" value="1"/>
</dbReference>
<comment type="subcellular location">
    <subcellularLocation>
        <location evidence="2 14">Nucleus</location>
    </subcellularLocation>
</comment>
<dbReference type="GO" id="GO:0008270">
    <property type="term" value="F:zinc ion binding"/>
    <property type="evidence" value="ECO:0007669"/>
    <property type="project" value="UniProtKB-KW"/>
</dbReference>
<dbReference type="Proteomes" id="UP001497480">
    <property type="component" value="Unassembled WGS sequence"/>
</dbReference>
<evidence type="ECO:0000256" key="15">
    <source>
        <dbReference type="SAM" id="Coils"/>
    </source>
</evidence>
<dbReference type="PANTHER" id="PTHR23163">
    <property type="entry name" value="RING FINGER PROTEIN-RELATED"/>
    <property type="match status" value="1"/>
</dbReference>
<gene>
    <name evidence="18" type="ORF">LLUT_LOCUS3968</name>
</gene>
<evidence type="ECO:0000256" key="2">
    <source>
        <dbReference type="ARBA" id="ARBA00004123"/>
    </source>
</evidence>
<evidence type="ECO:0000259" key="17">
    <source>
        <dbReference type="PROSITE" id="PS50089"/>
    </source>
</evidence>
<dbReference type="PROSITE" id="PS50089">
    <property type="entry name" value="ZF_RING_2"/>
    <property type="match status" value="1"/>
</dbReference>
<feature type="coiled-coil region" evidence="15">
    <location>
        <begin position="846"/>
        <end position="893"/>
    </location>
</feature>
<dbReference type="InterPro" id="IPR001841">
    <property type="entry name" value="Znf_RING"/>
</dbReference>
<feature type="coiled-coil region" evidence="15">
    <location>
        <begin position="359"/>
        <end position="393"/>
    </location>
</feature>
<dbReference type="GO" id="GO:0061630">
    <property type="term" value="F:ubiquitin protein ligase activity"/>
    <property type="evidence" value="ECO:0007669"/>
    <property type="project" value="UniProtKB-EC"/>
</dbReference>
<keyword evidence="12 14" id="KW-0539">Nucleus</keyword>
<keyword evidence="11 14" id="KW-0175">Coiled coil</keyword>
<comment type="similarity">
    <text evidence="4 14">Belongs to the BRE1 family.</text>
</comment>
<dbReference type="GO" id="GO:0033503">
    <property type="term" value="C:HULC complex"/>
    <property type="evidence" value="ECO:0007669"/>
    <property type="project" value="TreeGrafter"/>
</dbReference>
<dbReference type="InterPro" id="IPR013083">
    <property type="entry name" value="Znf_RING/FYVE/PHD"/>
</dbReference>
<keyword evidence="10 14" id="KW-0156">Chromatin regulator</keyword>
<dbReference type="SMART" id="SM00184">
    <property type="entry name" value="RING"/>
    <property type="match status" value="1"/>
</dbReference>
<proteinExistence type="inferred from homology"/>
<feature type="coiled-coil region" evidence="15">
    <location>
        <begin position="104"/>
        <end position="138"/>
    </location>
</feature>
<evidence type="ECO:0000256" key="3">
    <source>
        <dbReference type="ARBA" id="ARBA00004906"/>
    </source>
</evidence>
<keyword evidence="8 14" id="KW-0833">Ubl conjugation pathway</keyword>
<evidence type="ECO:0000256" key="11">
    <source>
        <dbReference type="ARBA" id="ARBA00023054"/>
    </source>
</evidence>
<dbReference type="PROSITE" id="PS00518">
    <property type="entry name" value="ZF_RING_1"/>
    <property type="match status" value="1"/>
</dbReference>
<dbReference type="GO" id="GO:0005634">
    <property type="term" value="C:nucleus"/>
    <property type="evidence" value="ECO:0007669"/>
    <property type="project" value="UniProtKB-SubCell"/>
</dbReference>
<dbReference type="Pfam" id="PF13920">
    <property type="entry name" value="zf-C3HC4_3"/>
    <property type="match status" value="1"/>
</dbReference>
<keyword evidence="9 14" id="KW-0862">Zinc</keyword>
<evidence type="ECO:0000256" key="9">
    <source>
        <dbReference type="ARBA" id="ARBA00022833"/>
    </source>
</evidence>
<evidence type="ECO:0000256" key="12">
    <source>
        <dbReference type="ARBA" id="ARBA00023242"/>
    </source>
</evidence>
<dbReference type="EMBL" id="CAXHTB010000003">
    <property type="protein sequence ID" value="CAL0302908.1"/>
    <property type="molecule type" value="Genomic_DNA"/>
</dbReference>
<dbReference type="GO" id="GO:0006325">
    <property type="term" value="P:chromatin organization"/>
    <property type="evidence" value="ECO:0007669"/>
    <property type="project" value="UniProtKB-KW"/>
</dbReference>
<dbReference type="GO" id="GO:0016567">
    <property type="term" value="P:protein ubiquitination"/>
    <property type="evidence" value="ECO:0007669"/>
    <property type="project" value="UniProtKB-UniRule"/>
</dbReference>
<dbReference type="PANTHER" id="PTHR23163:SF0">
    <property type="entry name" value="E3 UBIQUITIN-PROTEIN LIGASE BRE1"/>
    <property type="match status" value="1"/>
</dbReference>